<evidence type="ECO:0000313" key="3">
    <source>
        <dbReference type="EMBL" id="NMH59104.1"/>
    </source>
</evidence>
<dbReference type="SUPFAM" id="SSF53639">
    <property type="entry name" value="AraD/HMP-PK domain-like"/>
    <property type="match status" value="1"/>
</dbReference>
<keyword evidence="4" id="KW-1185">Reference proteome</keyword>
<comment type="caution">
    <text evidence="3">The sequence shown here is derived from an EMBL/GenBank/DDBJ whole genome shotgun (WGS) entry which is preliminary data.</text>
</comment>
<evidence type="ECO:0000259" key="2">
    <source>
        <dbReference type="SMART" id="SM01007"/>
    </source>
</evidence>
<protein>
    <submittedName>
        <fullName evidence="3">Aldolase</fullName>
    </submittedName>
</protein>
<dbReference type="Gene3D" id="3.40.225.10">
    <property type="entry name" value="Class II aldolase/adducin N-terminal domain"/>
    <property type="match status" value="1"/>
</dbReference>
<feature type="domain" description="Class II aldolase/adducin N-terminal" evidence="2">
    <location>
        <begin position="10"/>
        <end position="188"/>
    </location>
</feature>
<dbReference type="SMART" id="SM01007">
    <property type="entry name" value="Aldolase_II"/>
    <property type="match status" value="1"/>
</dbReference>
<dbReference type="InterPro" id="IPR036409">
    <property type="entry name" value="Aldolase_II/adducin_N_sf"/>
</dbReference>
<reference evidence="3 4" key="1">
    <citation type="submission" date="2020-03" db="EMBL/GenBank/DDBJ databases">
        <title>Alteromonas ponticola sp. nov., isolated from seawater.</title>
        <authorList>
            <person name="Yoon J.-H."/>
            <person name="Kim Y.-O."/>
        </authorList>
    </citation>
    <scope>NUCLEOTIDE SEQUENCE [LARGE SCALE GENOMIC DNA]</scope>
    <source>
        <strain evidence="3 4">MYP5</strain>
    </source>
</reference>
<sequence length="232" mass="26109">MFANETDIRHKLAIAHHVIAHYGWDELVSTHLSARIPATDAVLITPKDTAFKNVTASNLVLVNLEGEYLSDNGHQILKQAANIHLETYKQRSDIMCMIHTHSMYPTIVSSLSTGFQFTNQNSLRFYDDIAYHPFDGLALENEGAAIAKALGNKRVLFANNHGVITTGTSVEESLYYHFHIENCCEMLVKTLQCGVKTHPIPKEICKITKQQFDEVKTPQVEFRYFTDLVNAG</sequence>
<gene>
    <name evidence="3" type="ORF">HCJ96_03595</name>
</gene>
<dbReference type="InterPro" id="IPR001303">
    <property type="entry name" value="Aldolase_II/adducin_N"/>
</dbReference>
<dbReference type="Proteomes" id="UP000709336">
    <property type="component" value="Unassembled WGS sequence"/>
</dbReference>
<dbReference type="RefSeq" id="WP_169209677.1">
    <property type="nucleotide sequence ID" value="NZ_JAATNW010000002.1"/>
</dbReference>
<evidence type="ECO:0000313" key="4">
    <source>
        <dbReference type="Proteomes" id="UP000709336"/>
    </source>
</evidence>
<dbReference type="PANTHER" id="PTHR10672">
    <property type="entry name" value="ADDUCIN"/>
    <property type="match status" value="1"/>
</dbReference>
<comment type="similarity">
    <text evidence="1">Belongs to the aldolase class II family.</text>
</comment>
<accession>A0ABX1QXY6</accession>
<name>A0ABX1QXY6_9ALTE</name>
<dbReference type="PANTHER" id="PTHR10672:SF3">
    <property type="entry name" value="PROTEIN HU-LI TAI SHAO"/>
    <property type="match status" value="1"/>
</dbReference>
<dbReference type="Pfam" id="PF00596">
    <property type="entry name" value="Aldolase_II"/>
    <property type="match status" value="1"/>
</dbReference>
<evidence type="ECO:0000256" key="1">
    <source>
        <dbReference type="ARBA" id="ARBA00037961"/>
    </source>
</evidence>
<dbReference type="InterPro" id="IPR051017">
    <property type="entry name" value="Aldolase-II_Adducin_sf"/>
</dbReference>
<organism evidence="3 4">
    <name type="scientific">Alteromonas ponticola</name>
    <dbReference type="NCBI Taxonomy" id="2720613"/>
    <lineage>
        <taxon>Bacteria</taxon>
        <taxon>Pseudomonadati</taxon>
        <taxon>Pseudomonadota</taxon>
        <taxon>Gammaproteobacteria</taxon>
        <taxon>Alteromonadales</taxon>
        <taxon>Alteromonadaceae</taxon>
        <taxon>Alteromonas/Salinimonas group</taxon>
        <taxon>Alteromonas</taxon>
    </lineage>
</organism>
<dbReference type="EMBL" id="JAATNW010000002">
    <property type="protein sequence ID" value="NMH59104.1"/>
    <property type="molecule type" value="Genomic_DNA"/>
</dbReference>
<proteinExistence type="inferred from homology"/>